<dbReference type="OrthoDB" id="5804279at2759"/>
<keyword evidence="3" id="KW-1185">Reference proteome</keyword>
<dbReference type="InterPro" id="IPR007967">
    <property type="entry name" value="GSKIP_dom"/>
</dbReference>
<dbReference type="InterPro" id="IPR037395">
    <property type="entry name" value="GSKIP"/>
</dbReference>
<dbReference type="InterPro" id="IPR023231">
    <property type="entry name" value="GSKIP_dom_sf"/>
</dbReference>
<dbReference type="Proteomes" id="UP000005239">
    <property type="component" value="Unassembled WGS sequence"/>
</dbReference>
<comment type="similarity">
    <text evidence="1">Belongs to the GSKIP family.</text>
</comment>
<dbReference type="EnsemblMetazoa" id="PPA39350.1">
    <property type="protein sequence ID" value="PPA39350.1"/>
    <property type="gene ID" value="WBGene00277719"/>
</dbReference>
<evidence type="ECO:0000256" key="1">
    <source>
        <dbReference type="ARBA" id="ARBA00009571"/>
    </source>
</evidence>
<dbReference type="GO" id="GO:0051018">
    <property type="term" value="F:protein kinase A binding"/>
    <property type="evidence" value="ECO:0000318"/>
    <property type="project" value="GO_Central"/>
</dbReference>
<organism evidence="2 3">
    <name type="scientific">Pristionchus pacificus</name>
    <name type="common">Parasitic nematode worm</name>
    <dbReference type="NCBI Taxonomy" id="54126"/>
    <lineage>
        <taxon>Eukaryota</taxon>
        <taxon>Metazoa</taxon>
        <taxon>Ecdysozoa</taxon>
        <taxon>Nematoda</taxon>
        <taxon>Chromadorea</taxon>
        <taxon>Rhabditida</taxon>
        <taxon>Rhabditina</taxon>
        <taxon>Diplogasteromorpha</taxon>
        <taxon>Diplogasteroidea</taxon>
        <taxon>Neodiplogasteridae</taxon>
        <taxon>Pristionchus</taxon>
    </lineage>
</organism>
<evidence type="ECO:0000313" key="3">
    <source>
        <dbReference type="Proteomes" id="UP000005239"/>
    </source>
</evidence>
<name>A0A2A6BK04_PRIPA</name>
<dbReference type="PANTHER" id="PTHR12490">
    <property type="entry name" value="GSK3B-INTERACTING PROTEIN"/>
    <property type="match status" value="1"/>
</dbReference>
<dbReference type="GO" id="GO:0005737">
    <property type="term" value="C:cytoplasm"/>
    <property type="evidence" value="ECO:0000318"/>
    <property type="project" value="GO_Central"/>
</dbReference>
<protein>
    <submittedName>
        <fullName evidence="2">DUF727 domain-containing protein</fullName>
    </submittedName>
</protein>
<dbReference type="SUPFAM" id="SSF103107">
    <property type="entry name" value="Hypothetical protein c14orf129, hspc210"/>
    <property type="match status" value="1"/>
</dbReference>
<gene>
    <name evidence="2" type="primary">WBGene00277719</name>
</gene>
<dbReference type="AlphaFoldDB" id="A0A2A6BK04"/>
<dbReference type="GO" id="GO:0019207">
    <property type="term" value="F:kinase regulator activity"/>
    <property type="evidence" value="ECO:0000318"/>
    <property type="project" value="GO_Central"/>
</dbReference>
<evidence type="ECO:0000313" key="2">
    <source>
        <dbReference type="EnsemblMetazoa" id="PPA39350.1"/>
    </source>
</evidence>
<dbReference type="Gene3D" id="3.30.2280.10">
    <property type="entry name" value="Hypothetical protein (hspc210)"/>
    <property type="match status" value="1"/>
</dbReference>
<accession>A0A2A6BK04</accession>
<dbReference type="PANTHER" id="PTHR12490:SF4">
    <property type="entry name" value="GSK3B-INTERACTING PROTEIN"/>
    <property type="match status" value="1"/>
</dbReference>
<accession>A0A8R1UUT9</accession>
<reference evidence="2" key="2">
    <citation type="submission" date="2022-06" db="UniProtKB">
        <authorList>
            <consortium name="EnsemblMetazoa"/>
        </authorList>
    </citation>
    <scope>IDENTIFICATION</scope>
    <source>
        <strain evidence="2">PS312</strain>
    </source>
</reference>
<sequence length="161" mass="18360">MIKSCRCFTNKLHIDVPLSPLSPSSSTSSFDSLMSQSEIEPNASIQEKLLFAVRNFSAVTSSLFVSHRLPRFDDLIFFNLTTLEGDAYCVELTKKGWRIASLCHDSMNGDYRRMEMFIVYYNTMKELLIDVSPRFERMVTEWQLLTPSSSSCCSIIDSESP</sequence>
<proteinExistence type="inferred from homology"/>
<reference evidence="3" key="1">
    <citation type="journal article" date="2008" name="Nat. Genet.">
        <title>The Pristionchus pacificus genome provides a unique perspective on nematode lifestyle and parasitism.</title>
        <authorList>
            <person name="Dieterich C."/>
            <person name="Clifton S.W."/>
            <person name="Schuster L.N."/>
            <person name="Chinwalla A."/>
            <person name="Delehaunty K."/>
            <person name="Dinkelacker I."/>
            <person name="Fulton L."/>
            <person name="Fulton R."/>
            <person name="Godfrey J."/>
            <person name="Minx P."/>
            <person name="Mitreva M."/>
            <person name="Roeseler W."/>
            <person name="Tian H."/>
            <person name="Witte H."/>
            <person name="Yang S.P."/>
            <person name="Wilson R.K."/>
            <person name="Sommer R.J."/>
        </authorList>
    </citation>
    <scope>NUCLEOTIDE SEQUENCE [LARGE SCALE GENOMIC DNA]</scope>
    <source>
        <strain evidence="3">PS312</strain>
    </source>
</reference>
<dbReference type="Pfam" id="PF05303">
    <property type="entry name" value="GSKIP_dom"/>
    <property type="match status" value="1"/>
</dbReference>
<dbReference type="GO" id="GO:0060828">
    <property type="term" value="P:regulation of canonical Wnt signaling pathway"/>
    <property type="evidence" value="ECO:0007669"/>
    <property type="project" value="InterPro"/>
</dbReference>